<dbReference type="KEGG" id="mgr:MGG_15708"/>
<organism evidence="2 3">
    <name type="scientific">Pyricularia oryzae (strain 70-15 / ATCC MYA-4617 / FGSC 8958)</name>
    <name type="common">Rice blast fungus</name>
    <name type="synonym">Magnaporthe oryzae</name>
    <dbReference type="NCBI Taxonomy" id="242507"/>
    <lineage>
        <taxon>Eukaryota</taxon>
        <taxon>Fungi</taxon>
        <taxon>Dikarya</taxon>
        <taxon>Ascomycota</taxon>
        <taxon>Pezizomycotina</taxon>
        <taxon>Sordariomycetes</taxon>
        <taxon>Sordariomycetidae</taxon>
        <taxon>Magnaporthales</taxon>
        <taxon>Pyriculariaceae</taxon>
        <taxon>Pyricularia</taxon>
    </lineage>
</organism>
<dbReference type="EMBL" id="CM001232">
    <property type="protein sequence ID" value="EHA54629.1"/>
    <property type="molecule type" value="Genomic_DNA"/>
</dbReference>
<proteinExistence type="predicted"/>
<evidence type="ECO:0000256" key="1">
    <source>
        <dbReference type="SAM" id="SignalP"/>
    </source>
</evidence>
<dbReference type="RefSeq" id="XP_003714436.1">
    <property type="nucleotide sequence ID" value="XM_003714388.1"/>
</dbReference>
<feature type="signal peptide" evidence="1">
    <location>
        <begin position="1"/>
        <end position="28"/>
    </location>
</feature>
<dbReference type="GeneID" id="12984662"/>
<dbReference type="AlphaFoldDB" id="G4MSL3"/>
<reference key="2">
    <citation type="submission" date="2011-05" db="EMBL/GenBank/DDBJ databases">
        <title>The Genome Sequence of Magnaporthe oryzae 70-15.</title>
        <authorList>
            <consortium name="The Broad Institute Genome Sequencing Platform"/>
            <person name="Ma L.-J."/>
            <person name="Dead R."/>
            <person name="Young S.K."/>
            <person name="Zeng Q."/>
            <person name="Gargeya S."/>
            <person name="Fitzgerald M."/>
            <person name="Haas B."/>
            <person name="Abouelleil A."/>
            <person name="Alvarado L."/>
            <person name="Arachchi H.M."/>
            <person name="Berlin A."/>
            <person name="Brown A."/>
            <person name="Chapman S.B."/>
            <person name="Chen Z."/>
            <person name="Dunbar C."/>
            <person name="Freedman E."/>
            <person name="Gearin G."/>
            <person name="Gellesch M."/>
            <person name="Goldberg J."/>
            <person name="Griggs A."/>
            <person name="Gujja S."/>
            <person name="Heiman D."/>
            <person name="Howarth C."/>
            <person name="Larson L."/>
            <person name="Lui A."/>
            <person name="MacDonald P.J.P."/>
            <person name="Mehta T."/>
            <person name="Montmayeur A."/>
            <person name="Murphy C."/>
            <person name="Neiman D."/>
            <person name="Pearson M."/>
            <person name="Priest M."/>
            <person name="Roberts A."/>
            <person name="Saif S."/>
            <person name="Shea T."/>
            <person name="Shenoy N."/>
            <person name="Sisk P."/>
            <person name="Stolte C."/>
            <person name="Sykes S."/>
            <person name="Yandava C."/>
            <person name="Wortman J."/>
            <person name="Nusbaum C."/>
            <person name="Birren B."/>
        </authorList>
    </citation>
    <scope>NUCLEOTIDE SEQUENCE</scope>
    <source>
        <strain>70-15</strain>
    </source>
</reference>
<keyword evidence="3" id="KW-1185">Reference proteome</keyword>
<keyword evidence="1" id="KW-0732">Signal</keyword>
<accession>G4MSL3</accession>
<gene>
    <name evidence="2" type="ORF">MGG_15708</name>
</gene>
<reference evidence="2 3" key="1">
    <citation type="journal article" date="2005" name="Nature">
        <title>The genome sequence of the rice blast fungus Magnaporthe grisea.</title>
        <authorList>
            <person name="Dean R.A."/>
            <person name="Talbot N.J."/>
            <person name="Ebbole D.J."/>
            <person name="Farman M.L."/>
            <person name="Mitchell T.K."/>
            <person name="Orbach M.J."/>
            <person name="Thon M."/>
            <person name="Kulkarni R."/>
            <person name="Xu J.R."/>
            <person name="Pan H."/>
            <person name="Read N.D."/>
            <person name="Lee Y.H."/>
            <person name="Carbone I."/>
            <person name="Brown D."/>
            <person name="Oh Y.Y."/>
            <person name="Donofrio N."/>
            <person name="Jeong J.S."/>
            <person name="Soanes D.M."/>
            <person name="Djonovic S."/>
            <person name="Kolomiets E."/>
            <person name="Rehmeyer C."/>
            <person name="Li W."/>
            <person name="Harding M."/>
            <person name="Kim S."/>
            <person name="Lebrun M.H."/>
            <person name="Bohnert H."/>
            <person name="Coughlan S."/>
            <person name="Butler J."/>
            <person name="Calvo S."/>
            <person name="Ma L.J."/>
            <person name="Nicol R."/>
            <person name="Purcell S."/>
            <person name="Nusbaum C."/>
            <person name="Galagan J.E."/>
            <person name="Birren B.W."/>
        </authorList>
    </citation>
    <scope>NUCLEOTIDE SEQUENCE [LARGE SCALE GENOMIC DNA]</scope>
    <source>
        <strain evidence="3">70-15 / ATCC MYA-4617 / FGSC 8958</strain>
    </source>
</reference>
<dbReference type="Proteomes" id="UP000009058">
    <property type="component" value="Chromosome 2"/>
</dbReference>
<feature type="chain" id="PRO_5003466092" evidence="1">
    <location>
        <begin position="29"/>
        <end position="68"/>
    </location>
</feature>
<dbReference type="InParanoid" id="G4MSL3"/>
<evidence type="ECO:0000313" key="3">
    <source>
        <dbReference type="Proteomes" id="UP000009058"/>
    </source>
</evidence>
<dbReference type="VEuPathDB" id="FungiDB:MGG_15708"/>
<sequence length="68" mass="7681">MGGCKAWPGHRFCHTRSSLLWRMLHCEACFGLTTITHSPRTVGLALGIKMRSRPWSPSHPNAKQVKPR</sequence>
<name>G4MSL3_PYRO7</name>
<protein>
    <submittedName>
        <fullName evidence="2">Uncharacterized protein</fullName>
    </submittedName>
</protein>
<evidence type="ECO:0000313" key="2">
    <source>
        <dbReference type="EMBL" id="EHA54629.1"/>
    </source>
</evidence>
<dbReference type="HOGENOM" id="CLU_2794433_0_0_1"/>